<proteinExistence type="predicted"/>
<protein>
    <submittedName>
        <fullName evidence="3">Nuclear transcription factor Y subunit gamma</fullName>
    </submittedName>
</protein>
<gene>
    <name evidence="3" type="primary">LOC103522982</name>
</gene>
<dbReference type="Proteomes" id="UP000079169">
    <property type="component" value="Unplaced"/>
</dbReference>
<dbReference type="RefSeq" id="XP_017304620.1">
    <property type="nucleotide sequence ID" value="XM_017449131.2"/>
</dbReference>
<feature type="compositionally biased region" description="Polar residues" evidence="1">
    <location>
        <begin position="1"/>
        <end position="18"/>
    </location>
</feature>
<reference evidence="3" key="1">
    <citation type="submission" date="2025-08" db="UniProtKB">
        <authorList>
            <consortium name="RefSeq"/>
        </authorList>
    </citation>
    <scope>IDENTIFICATION</scope>
</reference>
<feature type="compositionally biased region" description="Polar residues" evidence="1">
    <location>
        <begin position="43"/>
        <end position="58"/>
    </location>
</feature>
<dbReference type="AlphaFoldDB" id="A0A1S4ER14"/>
<sequence length="157" mass="17305">MPHTHQSIHSNDQKYNPSSTNNGNRAYSNNNSNNIDYLNISNGPRSLSDSSTAESPVGNNADDIILPNQMSNGHMSSMASSFHHHHVHHHHHNPEIHSSYPVLPASLLYSQLYSHAGGGNSADFSSLSSRNIDDERCSAAIQRTHSVADHTSVWRPY</sequence>
<evidence type="ECO:0000313" key="3">
    <source>
        <dbReference type="RefSeq" id="XP_017304620.1"/>
    </source>
</evidence>
<organism evidence="2 3">
    <name type="scientific">Diaphorina citri</name>
    <name type="common">Asian citrus psyllid</name>
    <dbReference type="NCBI Taxonomy" id="121845"/>
    <lineage>
        <taxon>Eukaryota</taxon>
        <taxon>Metazoa</taxon>
        <taxon>Ecdysozoa</taxon>
        <taxon>Arthropoda</taxon>
        <taxon>Hexapoda</taxon>
        <taxon>Insecta</taxon>
        <taxon>Pterygota</taxon>
        <taxon>Neoptera</taxon>
        <taxon>Paraneoptera</taxon>
        <taxon>Hemiptera</taxon>
        <taxon>Sternorrhyncha</taxon>
        <taxon>Psylloidea</taxon>
        <taxon>Psyllidae</taxon>
        <taxon>Diaphorininae</taxon>
        <taxon>Diaphorina</taxon>
    </lineage>
</organism>
<dbReference type="KEGG" id="dci:103522982"/>
<keyword evidence="2" id="KW-1185">Reference proteome</keyword>
<name>A0A1S4ER14_DIACI</name>
<feature type="compositionally biased region" description="Low complexity" evidence="1">
    <location>
        <begin position="19"/>
        <end position="42"/>
    </location>
</feature>
<dbReference type="STRING" id="121845.A0A1S4ER14"/>
<dbReference type="PaxDb" id="121845-A0A1S4ER14"/>
<evidence type="ECO:0000256" key="1">
    <source>
        <dbReference type="SAM" id="MobiDB-lite"/>
    </source>
</evidence>
<accession>A0A1S4ER14</accession>
<evidence type="ECO:0000313" key="2">
    <source>
        <dbReference type="Proteomes" id="UP000079169"/>
    </source>
</evidence>
<dbReference type="GeneID" id="103522982"/>
<feature type="region of interest" description="Disordered" evidence="1">
    <location>
        <begin position="1"/>
        <end position="77"/>
    </location>
</feature>